<evidence type="ECO:0000313" key="2">
    <source>
        <dbReference type="Proteomes" id="UP000800094"/>
    </source>
</evidence>
<dbReference type="GeneID" id="54586872"/>
<sequence length="146" mass="15923">MYRTPSSCLGRPLIHPLAFASARSTAFTSIPAIHALVSDNPSPPSSELSDLCMPRNLVRITSVHRQGSVASRLGHGSTLSYQDAHTQSTYQGACRIATSVRVLAGDWEMSHLDAIKWCCEFGHLGTGSTFSKRQALWETYSSSLRL</sequence>
<organism evidence="1 2">
    <name type="scientific">Trematosphaeria pertusa</name>
    <dbReference type="NCBI Taxonomy" id="390896"/>
    <lineage>
        <taxon>Eukaryota</taxon>
        <taxon>Fungi</taxon>
        <taxon>Dikarya</taxon>
        <taxon>Ascomycota</taxon>
        <taxon>Pezizomycotina</taxon>
        <taxon>Dothideomycetes</taxon>
        <taxon>Pleosporomycetidae</taxon>
        <taxon>Pleosporales</taxon>
        <taxon>Massarineae</taxon>
        <taxon>Trematosphaeriaceae</taxon>
        <taxon>Trematosphaeria</taxon>
    </lineage>
</organism>
<dbReference type="RefSeq" id="XP_033682599.1">
    <property type="nucleotide sequence ID" value="XM_033833542.1"/>
</dbReference>
<proteinExistence type="predicted"/>
<gene>
    <name evidence="1" type="ORF">BU26DRAFT_566548</name>
</gene>
<dbReference type="EMBL" id="ML987197">
    <property type="protein sequence ID" value="KAF2247595.1"/>
    <property type="molecule type" value="Genomic_DNA"/>
</dbReference>
<reference evidence="1" key="1">
    <citation type="journal article" date="2020" name="Stud. Mycol.">
        <title>101 Dothideomycetes genomes: a test case for predicting lifestyles and emergence of pathogens.</title>
        <authorList>
            <person name="Haridas S."/>
            <person name="Albert R."/>
            <person name="Binder M."/>
            <person name="Bloem J."/>
            <person name="Labutti K."/>
            <person name="Salamov A."/>
            <person name="Andreopoulos B."/>
            <person name="Baker S."/>
            <person name="Barry K."/>
            <person name="Bills G."/>
            <person name="Bluhm B."/>
            <person name="Cannon C."/>
            <person name="Castanera R."/>
            <person name="Culley D."/>
            <person name="Daum C."/>
            <person name="Ezra D."/>
            <person name="Gonzalez J."/>
            <person name="Henrissat B."/>
            <person name="Kuo A."/>
            <person name="Liang C."/>
            <person name="Lipzen A."/>
            <person name="Lutzoni F."/>
            <person name="Magnuson J."/>
            <person name="Mondo S."/>
            <person name="Nolan M."/>
            <person name="Ohm R."/>
            <person name="Pangilinan J."/>
            <person name="Park H.-J."/>
            <person name="Ramirez L."/>
            <person name="Alfaro M."/>
            <person name="Sun H."/>
            <person name="Tritt A."/>
            <person name="Yoshinaga Y."/>
            <person name="Zwiers L.-H."/>
            <person name="Turgeon B."/>
            <person name="Goodwin S."/>
            <person name="Spatafora J."/>
            <person name="Crous P."/>
            <person name="Grigoriev I."/>
        </authorList>
    </citation>
    <scope>NUCLEOTIDE SEQUENCE</scope>
    <source>
        <strain evidence="1">CBS 122368</strain>
    </source>
</reference>
<dbReference type="AlphaFoldDB" id="A0A6A6IAK1"/>
<keyword evidence="2" id="KW-1185">Reference proteome</keyword>
<dbReference type="Proteomes" id="UP000800094">
    <property type="component" value="Unassembled WGS sequence"/>
</dbReference>
<evidence type="ECO:0000313" key="1">
    <source>
        <dbReference type="EMBL" id="KAF2247595.1"/>
    </source>
</evidence>
<protein>
    <submittedName>
        <fullName evidence="1">Uncharacterized protein</fullName>
    </submittedName>
</protein>
<name>A0A6A6IAK1_9PLEO</name>
<accession>A0A6A6IAK1</accession>